<organism evidence="1 2">
    <name type="scientific">Trichinella spiralis</name>
    <name type="common">Trichina worm</name>
    <dbReference type="NCBI Taxonomy" id="6334"/>
    <lineage>
        <taxon>Eukaryota</taxon>
        <taxon>Metazoa</taxon>
        <taxon>Ecdysozoa</taxon>
        <taxon>Nematoda</taxon>
        <taxon>Enoplea</taxon>
        <taxon>Dorylaimia</taxon>
        <taxon>Trichinellida</taxon>
        <taxon>Trichinellidae</taxon>
        <taxon>Trichinella</taxon>
    </lineage>
</organism>
<accession>A0A0V1BC14</accession>
<protein>
    <submittedName>
        <fullName evidence="1">Uncharacterized protein</fullName>
    </submittedName>
</protein>
<name>A0A0V1BC14_TRISP</name>
<evidence type="ECO:0000313" key="1">
    <source>
        <dbReference type="EMBL" id="KRY34486.1"/>
    </source>
</evidence>
<gene>
    <name evidence="1" type="ORF">T01_1307</name>
</gene>
<sequence length="241" mass="27732">MILFSVFHSQDRDDQILVASKGVKIHLKILDFTFRLGRAVVLCCCVVWAELSISGDRTAKLPDQVSIAVSGRIFRRGLLKWSESKFPNRTTSQTRCQCTSSNVDEQHDGVGAINTSANHFHRVRSGSGVFKQLLTAVTTLLRRIRRQPRILHLFRPRKSLEQQAQINSRRRLGLPNESSPKIHFSRARPPITTALLQISQPNLFTFRRFRKQKIEIYWCNVRFARLKHDLFVIAEGEAEKQ</sequence>
<dbReference type="InParanoid" id="A0A0V1BC14"/>
<comment type="caution">
    <text evidence="1">The sequence shown here is derived from an EMBL/GenBank/DDBJ whole genome shotgun (WGS) entry which is preliminary data.</text>
</comment>
<dbReference type="EMBL" id="JYDH01000067">
    <property type="protein sequence ID" value="KRY34486.1"/>
    <property type="molecule type" value="Genomic_DNA"/>
</dbReference>
<dbReference type="AlphaFoldDB" id="A0A0V1BC14"/>
<proteinExistence type="predicted"/>
<reference evidence="1 2" key="1">
    <citation type="submission" date="2015-01" db="EMBL/GenBank/DDBJ databases">
        <title>Evolution of Trichinella species and genotypes.</title>
        <authorList>
            <person name="Korhonen P.K."/>
            <person name="Edoardo P."/>
            <person name="Giuseppe L.R."/>
            <person name="Gasser R.B."/>
        </authorList>
    </citation>
    <scope>NUCLEOTIDE SEQUENCE [LARGE SCALE GENOMIC DNA]</scope>
    <source>
        <strain evidence="1">ISS3</strain>
    </source>
</reference>
<evidence type="ECO:0000313" key="2">
    <source>
        <dbReference type="Proteomes" id="UP000054776"/>
    </source>
</evidence>
<dbReference type="Proteomes" id="UP000054776">
    <property type="component" value="Unassembled WGS sequence"/>
</dbReference>
<keyword evidence="2" id="KW-1185">Reference proteome</keyword>